<reference evidence="1" key="1">
    <citation type="submission" date="2021-02" db="EMBL/GenBank/DDBJ databases">
        <authorList>
            <consortium name="DOE Joint Genome Institute"/>
            <person name="Ahrendt S."/>
            <person name="Looney B.P."/>
            <person name="Miyauchi S."/>
            <person name="Morin E."/>
            <person name="Drula E."/>
            <person name="Courty P.E."/>
            <person name="Chicoki N."/>
            <person name="Fauchery L."/>
            <person name="Kohler A."/>
            <person name="Kuo A."/>
            <person name="Labutti K."/>
            <person name="Pangilinan J."/>
            <person name="Lipzen A."/>
            <person name="Riley R."/>
            <person name="Andreopoulos W."/>
            <person name="He G."/>
            <person name="Johnson J."/>
            <person name="Barry K.W."/>
            <person name="Grigoriev I.V."/>
            <person name="Nagy L."/>
            <person name="Hibbett D."/>
            <person name="Henrissat B."/>
            <person name="Matheny P.B."/>
            <person name="Labbe J."/>
            <person name="Martin F."/>
        </authorList>
    </citation>
    <scope>NUCLEOTIDE SEQUENCE</scope>
    <source>
        <strain evidence="1">FP105234-sp</strain>
    </source>
</reference>
<sequence length="324" mass="35829">MSDPMDTDSPADTTSRGSKRARSPGADDTSNARSENTPGLGGSKPAPGDSRPSKKQKQAGRAQASKSSPGGSDQWHVSQDSVPEEAKGIQNALHIHIRMLGFLVTSHTFPEKISGTEGNLFSERFSDAPGIRSAVDAEIARARDPSGAAQAMVTRLNKALDAAAASDKDKNKRSFIIPAIRRIVPDFLLLSYSVVTSLGLKAWNPDLGSAADSIYNLLHEQIALSTFKTLCLSYAYTAHRINFEELNKPVLLRKLYRNYVFSYLRKRFMKDSSRNGSVKESDELSNLYKRRKKLRKERVQYLKDQSYNTRVLRLFSANAANSED</sequence>
<protein>
    <submittedName>
        <fullName evidence="1">Uncharacterized protein</fullName>
    </submittedName>
</protein>
<evidence type="ECO:0000313" key="2">
    <source>
        <dbReference type="Proteomes" id="UP000814033"/>
    </source>
</evidence>
<reference evidence="1" key="2">
    <citation type="journal article" date="2022" name="New Phytol.">
        <title>Evolutionary transition to the ectomycorrhizal habit in the genomes of a hyperdiverse lineage of mushroom-forming fungi.</title>
        <authorList>
            <person name="Looney B."/>
            <person name="Miyauchi S."/>
            <person name="Morin E."/>
            <person name="Drula E."/>
            <person name="Courty P.E."/>
            <person name="Kohler A."/>
            <person name="Kuo A."/>
            <person name="LaButti K."/>
            <person name="Pangilinan J."/>
            <person name="Lipzen A."/>
            <person name="Riley R."/>
            <person name="Andreopoulos W."/>
            <person name="He G."/>
            <person name="Johnson J."/>
            <person name="Nolan M."/>
            <person name="Tritt A."/>
            <person name="Barry K.W."/>
            <person name="Grigoriev I.V."/>
            <person name="Nagy L.G."/>
            <person name="Hibbett D."/>
            <person name="Henrissat B."/>
            <person name="Matheny P.B."/>
            <person name="Labbe J."/>
            <person name="Martin F.M."/>
        </authorList>
    </citation>
    <scope>NUCLEOTIDE SEQUENCE</scope>
    <source>
        <strain evidence="1">FP105234-sp</strain>
    </source>
</reference>
<dbReference type="EMBL" id="MU276907">
    <property type="protein sequence ID" value="KAI0037496.1"/>
    <property type="molecule type" value="Genomic_DNA"/>
</dbReference>
<feature type="non-terminal residue" evidence="1">
    <location>
        <position position="324"/>
    </location>
</feature>
<accession>A0ACB8R039</accession>
<dbReference type="Proteomes" id="UP000814033">
    <property type="component" value="Unassembled WGS sequence"/>
</dbReference>
<name>A0ACB8R039_9AGAM</name>
<keyword evidence="2" id="KW-1185">Reference proteome</keyword>
<gene>
    <name evidence="1" type="ORF">FA95DRAFT_1614153</name>
</gene>
<organism evidence="1 2">
    <name type="scientific">Auriscalpium vulgare</name>
    <dbReference type="NCBI Taxonomy" id="40419"/>
    <lineage>
        <taxon>Eukaryota</taxon>
        <taxon>Fungi</taxon>
        <taxon>Dikarya</taxon>
        <taxon>Basidiomycota</taxon>
        <taxon>Agaricomycotina</taxon>
        <taxon>Agaricomycetes</taxon>
        <taxon>Russulales</taxon>
        <taxon>Auriscalpiaceae</taxon>
        <taxon>Auriscalpium</taxon>
    </lineage>
</organism>
<proteinExistence type="predicted"/>
<evidence type="ECO:0000313" key="1">
    <source>
        <dbReference type="EMBL" id="KAI0037496.1"/>
    </source>
</evidence>
<comment type="caution">
    <text evidence="1">The sequence shown here is derived from an EMBL/GenBank/DDBJ whole genome shotgun (WGS) entry which is preliminary data.</text>
</comment>